<comment type="subcellular location">
    <subcellularLocation>
        <location evidence="1">Cell membrane</location>
        <topology evidence="1">Multi-pass membrane protein</topology>
    </subcellularLocation>
</comment>
<dbReference type="EMBL" id="JAWIIV010000005">
    <property type="protein sequence ID" value="MEC4719276.1"/>
    <property type="molecule type" value="Genomic_DNA"/>
</dbReference>
<keyword evidence="2" id="KW-1003">Cell membrane</keyword>
<feature type="transmembrane region" description="Helical" evidence="6">
    <location>
        <begin position="155"/>
        <end position="175"/>
    </location>
</feature>
<feature type="transmembrane region" description="Helical" evidence="6">
    <location>
        <begin position="41"/>
        <end position="61"/>
    </location>
</feature>
<dbReference type="Pfam" id="PF01943">
    <property type="entry name" value="Polysacc_synt"/>
    <property type="match status" value="1"/>
</dbReference>
<feature type="transmembrane region" description="Helical" evidence="6">
    <location>
        <begin position="123"/>
        <end position="143"/>
    </location>
</feature>
<dbReference type="InterPro" id="IPR002797">
    <property type="entry name" value="Polysacc_synth"/>
</dbReference>
<evidence type="ECO:0000256" key="2">
    <source>
        <dbReference type="ARBA" id="ARBA00022475"/>
    </source>
</evidence>
<evidence type="ECO:0000256" key="6">
    <source>
        <dbReference type="SAM" id="Phobius"/>
    </source>
</evidence>
<comment type="caution">
    <text evidence="7">The sequence shown here is derived from an EMBL/GenBank/DDBJ whole genome shotgun (WGS) entry which is preliminary data.</text>
</comment>
<feature type="transmembrane region" description="Helical" evidence="6">
    <location>
        <begin position="451"/>
        <end position="471"/>
    </location>
</feature>
<dbReference type="Proteomes" id="UP001352263">
    <property type="component" value="Unassembled WGS sequence"/>
</dbReference>
<evidence type="ECO:0000256" key="3">
    <source>
        <dbReference type="ARBA" id="ARBA00022692"/>
    </source>
</evidence>
<keyword evidence="5 6" id="KW-0472">Membrane</keyword>
<evidence type="ECO:0000256" key="4">
    <source>
        <dbReference type="ARBA" id="ARBA00022989"/>
    </source>
</evidence>
<keyword evidence="4 6" id="KW-1133">Transmembrane helix</keyword>
<evidence type="ECO:0000256" key="5">
    <source>
        <dbReference type="ARBA" id="ARBA00023136"/>
    </source>
</evidence>
<dbReference type="PANTHER" id="PTHR30250:SF26">
    <property type="entry name" value="PSMA PROTEIN"/>
    <property type="match status" value="1"/>
</dbReference>
<sequence length="485" mass="51605">MATVRFFAFNLLGHVLPMVVALLSVPVIAHAAGVERLGALGVVWALVGYFGFLDFGLGRVVTRRVASAAQEGRLADELGKLRGFLWQKALPGLIVIGLLIIGARLLFAGLLPAGPLGREMAAGWDWIAIGVPATLATNWLRGVLEGVHRFARVNLLRTVFGAWTYAAPALAAVVWSTLDMLIAAIVIGRVLSMLAHALTCLSVDRGILLGPLQPASLRSFFQEGGWITVSNIIGPLMVYSDRFVLAALLTPTAVAWYVTSQEVMLRTLVIPGALAGVLFPKFAGRQGENSVPLSALYQRGMRVVAALMLPLCTLAAVGAYDGLRLWLGPAFAQNGYQVVEIVAVGIFVNAVSFLPFAWLQAHERSEIAAKLHMIELPLYAIGLAAAVATWGIVGAAVAWTLRVSIDCLLLLRLVGPDSAKPAIRPLVLGTVLIAVAGIGSQPDWPLQWRALTSAAAVVAGGVLAWLVFLNASDRRQLLRRSGAVH</sequence>
<proteinExistence type="predicted"/>
<dbReference type="InterPro" id="IPR050833">
    <property type="entry name" value="Poly_Biosynth_Transport"/>
</dbReference>
<feature type="transmembrane region" description="Helical" evidence="6">
    <location>
        <begin position="90"/>
        <end position="111"/>
    </location>
</feature>
<accession>A0ABU6J6N5</accession>
<keyword evidence="3 6" id="KW-0812">Transmembrane</keyword>
<evidence type="ECO:0000313" key="8">
    <source>
        <dbReference type="Proteomes" id="UP001352263"/>
    </source>
</evidence>
<organism evidence="7 8">
    <name type="scientific">Noviherbaspirillum album</name>
    <dbReference type="NCBI Taxonomy" id="3080276"/>
    <lineage>
        <taxon>Bacteria</taxon>
        <taxon>Pseudomonadati</taxon>
        <taxon>Pseudomonadota</taxon>
        <taxon>Betaproteobacteria</taxon>
        <taxon>Burkholderiales</taxon>
        <taxon>Oxalobacteraceae</taxon>
        <taxon>Noviherbaspirillum</taxon>
    </lineage>
</organism>
<gene>
    <name evidence="7" type="ORF">RY831_08960</name>
</gene>
<name>A0ABU6J6N5_9BURK</name>
<dbReference type="PANTHER" id="PTHR30250">
    <property type="entry name" value="PST FAMILY PREDICTED COLANIC ACID TRANSPORTER"/>
    <property type="match status" value="1"/>
</dbReference>
<feature type="transmembrane region" description="Helical" evidence="6">
    <location>
        <begin position="303"/>
        <end position="323"/>
    </location>
</feature>
<evidence type="ECO:0000256" key="1">
    <source>
        <dbReference type="ARBA" id="ARBA00004651"/>
    </source>
</evidence>
<protein>
    <submittedName>
        <fullName evidence="7">Flippase</fullName>
    </submittedName>
</protein>
<dbReference type="RefSeq" id="WP_326505986.1">
    <property type="nucleotide sequence ID" value="NZ_JAWIIV010000005.1"/>
</dbReference>
<reference evidence="7 8" key="1">
    <citation type="submission" date="2023-10" db="EMBL/GenBank/DDBJ databases">
        <title>Noviherbaspirillum sp. CPCC 100848 genome assembly.</title>
        <authorList>
            <person name="Li X.Y."/>
            <person name="Fang X.M."/>
        </authorList>
    </citation>
    <scope>NUCLEOTIDE SEQUENCE [LARGE SCALE GENOMIC DNA]</scope>
    <source>
        <strain evidence="7 8">CPCC 100848</strain>
    </source>
</reference>
<evidence type="ECO:0000313" key="7">
    <source>
        <dbReference type="EMBL" id="MEC4719276.1"/>
    </source>
</evidence>
<feature type="transmembrane region" description="Helical" evidence="6">
    <location>
        <begin position="335"/>
        <end position="358"/>
    </location>
</feature>
<feature type="transmembrane region" description="Helical" evidence="6">
    <location>
        <begin position="378"/>
        <end position="401"/>
    </location>
</feature>
<feature type="transmembrane region" description="Helical" evidence="6">
    <location>
        <begin position="181"/>
        <end position="203"/>
    </location>
</feature>
<dbReference type="CDD" id="cd13128">
    <property type="entry name" value="MATE_Wzx_like"/>
    <property type="match status" value="1"/>
</dbReference>
<keyword evidence="8" id="KW-1185">Reference proteome</keyword>